<dbReference type="InterPro" id="IPR036259">
    <property type="entry name" value="MFS_trans_sf"/>
</dbReference>
<dbReference type="InterPro" id="IPR020846">
    <property type="entry name" value="MFS_dom"/>
</dbReference>
<feature type="transmembrane region" description="Helical" evidence="5">
    <location>
        <begin position="123"/>
        <end position="141"/>
    </location>
</feature>
<keyword evidence="8" id="KW-1185">Reference proteome</keyword>
<gene>
    <name evidence="7" type="ORF">GCM10022277_28530</name>
</gene>
<feature type="transmembrane region" description="Helical" evidence="5">
    <location>
        <begin position="402"/>
        <end position="420"/>
    </location>
</feature>
<evidence type="ECO:0000256" key="4">
    <source>
        <dbReference type="SAM" id="MobiDB-lite"/>
    </source>
</evidence>
<dbReference type="Proteomes" id="UP001501565">
    <property type="component" value="Unassembled WGS sequence"/>
</dbReference>
<keyword evidence="3 5" id="KW-0472">Membrane</keyword>
<protein>
    <recommendedName>
        <fullName evidence="6">Major facilitator superfamily (MFS) profile domain-containing protein</fullName>
    </recommendedName>
</protein>
<keyword evidence="2 5" id="KW-1133">Transmembrane helix</keyword>
<dbReference type="PROSITE" id="PS50850">
    <property type="entry name" value="MFS"/>
    <property type="match status" value="1"/>
</dbReference>
<dbReference type="PANTHER" id="PTHR23526:SF4">
    <property type="entry name" value="INTEGRAL MEMBRANE TRANSPORT PROTEIN"/>
    <property type="match status" value="1"/>
</dbReference>
<dbReference type="InterPro" id="IPR052528">
    <property type="entry name" value="Sugar_transport-like"/>
</dbReference>
<feature type="transmembrane region" description="Helical" evidence="5">
    <location>
        <begin position="371"/>
        <end position="390"/>
    </location>
</feature>
<evidence type="ECO:0000256" key="3">
    <source>
        <dbReference type="ARBA" id="ARBA00023136"/>
    </source>
</evidence>
<comment type="caution">
    <text evidence="7">The sequence shown here is derived from an EMBL/GenBank/DDBJ whole genome shotgun (WGS) entry which is preliminary data.</text>
</comment>
<feature type="region of interest" description="Disordered" evidence="4">
    <location>
        <begin position="335"/>
        <end position="366"/>
    </location>
</feature>
<organism evidence="7 8">
    <name type="scientific">Litoribacillus peritrichatus</name>
    <dbReference type="NCBI Taxonomy" id="718191"/>
    <lineage>
        <taxon>Bacteria</taxon>
        <taxon>Pseudomonadati</taxon>
        <taxon>Pseudomonadota</taxon>
        <taxon>Gammaproteobacteria</taxon>
        <taxon>Oceanospirillales</taxon>
        <taxon>Oceanospirillaceae</taxon>
        <taxon>Litoribacillus</taxon>
    </lineage>
</organism>
<feature type="transmembrane region" description="Helical" evidence="5">
    <location>
        <begin position="212"/>
        <end position="232"/>
    </location>
</feature>
<keyword evidence="1 5" id="KW-0812">Transmembrane</keyword>
<feature type="transmembrane region" description="Helical" evidence="5">
    <location>
        <begin position="50"/>
        <end position="68"/>
    </location>
</feature>
<feature type="transmembrane region" description="Helical" evidence="5">
    <location>
        <begin position="20"/>
        <end position="38"/>
    </location>
</feature>
<feature type="transmembrane region" description="Helical" evidence="5">
    <location>
        <begin position="153"/>
        <end position="175"/>
    </location>
</feature>
<evidence type="ECO:0000259" key="6">
    <source>
        <dbReference type="PROSITE" id="PS50850"/>
    </source>
</evidence>
<dbReference type="Pfam" id="PF07690">
    <property type="entry name" value="MFS_1"/>
    <property type="match status" value="1"/>
</dbReference>
<dbReference type="Gene3D" id="1.20.1250.20">
    <property type="entry name" value="MFS general substrate transporter like domains"/>
    <property type="match status" value="1"/>
</dbReference>
<evidence type="ECO:0000313" key="7">
    <source>
        <dbReference type="EMBL" id="GAA3930130.1"/>
    </source>
</evidence>
<feature type="transmembrane region" description="Helical" evidence="5">
    <location>
        <begin position="238"/>
        <end position="262"/>
    </location>
</feature>
<feature type="domain" description="Major facilitator superfamily (MFS) profile" evidence="6">
    <location>
        <begin position="1"/>
        <end position="425"/>
    </location>
</feature>
<dbReference type="InterPro" id="IPR011701">
    <property type="entry name" value="MFS"/>
</dbReference>
<dbReference type="PANTHER" id="PTHR23526">
    <property type="entry name" value="INTEGRAL MEMBRANE TRANSPORT PROTEIN-RELATED"/>
    <property type="match status" value="1"/>
</dbReference>
<evidence type="ECO:0000256" key="5">
    <source>
        <dbReference type="SAM" id="Phobius"/>
    </source>
</evidence>
<dbReference type="SUPFAM" id="SSF103473">
    <property type="entry name" value="MFS general substrate transporter"/>
    <property type="match status" value="1"/>
</dbReference>
<name>A0ABP7MTY4_9GAMM</name>
<feature type="compositionally biased region" description="Polar residues" evidence="4">
    <location>
        <begin position="350"/>
        <end position="360"/>
    </location>
</feature>
<feature type="transmembrane region" description="Helical" evidence="5">
    <location>
        <begin position="74"/>
        <end position="96"/>
    </location>
</feature>
<evidence type="ECO:0000256" key="1">
    <source>
        <dbReference type="ARBA" id="ARBA00022692"/>
    </source>
</evidence>
<sequence length="432" mass="45769">MIPLLPVYAGSLGASNFHIGLYLAFSYSCLAIGALLATKIIDHASKAKTLLVTSGVMSVPLTFMVGQANSVVELAWYTSIVWLLGGAGFGALNALTGHITQAHDQRVNNQGLNHQSINDRGKVMGVLAITSPLGSVLGGLISGPIVDQWGFEALFLSLALLNLLWPVSSLFIPVANRHSAVAQPTNKGSKDSVPCISEPEDKKSVISKIRRLIGATTLMYVTYYIGLFATSITMKDVGFSATAISSTAIWGGLAAIPFVYGITRISDWLGQKPFWMLCNLAGFAGLMLLAYATTLFHFWLVAVLIRFLSSGGRGLSNAWAMDVISASSNSVLSNSGPSNSGLSHARASGTRISQSTSPTEQGPKPVSETKVMALLSSTTWIGGVLGYLIYGSSAQMLNTQSAVLITSLIPFIAMFLVLSINHSPNLIRRGNL</sequence>
<feature type="transmembrane region" description="Helical" evidence="5">
    <location>
        <begin position="274"/>
        <end position="300"/>
    </location>
</feature>
<accession>A0ABP7MTY4</accession>
<reference evidence="8" key="1">
    <citation type="journal article" date="2019" name="Int. J. Syst. Evol. Microbiol.">
        <title>The Global Catalogue of Microorganisms (GCM) 10K type strain sequencing project: providing services to taxonomists for standard genome sequencing and annotation.</title>
        <authorList>
            <consortium name="The Broad Institute Genomics Platform"/>
            <consortium name="The Broad Institute Genome Sequencing Center for Infectious Disease"/>
            <person name="Wu L."/>
            <person name="Ma J."/>
        </authorList>
    </citation>
    <scope>NUCLEOTIDE SEQUENCE [LARGE SCALE GENOMIC DNA]</scope>
    <source>
        <strain evidence="8">JCM 17551</strain>
    </source>
</reference>
<evidence type="ECO:0000313" key="8">
    <source>
        <dbReference type="Proteomes" id="UP001501565"/>
    </source>
</evidence>
<proteinExistence type="predicted"/>
<dbReference type="EMBL" id="BAABBN010000007">
    <property type="protein sequence ID" value="GAA3930130.1"/>
    <property type="molecule type" value="Genomic_DNA"/>
</dbReference>
<evidence type="ECO:0000256" key="2">
    <source>
        <dbReference type="ARBA" id="ARBA00022989"/>
    </source>
</evidence>